<dbReference type="SUPFAM" id="SSF56925">
    <property type="entry name" value="OMPA-like"/>
    <property type="match status" value="1"/>
</dbReference>
<protein>
    <submittedName>
        <fullName evidence="1">Uncharacterized protein</fullName>
    </submittedName>
</protein>
<dbReference type="EMBL" id="FOZP01000002">
    <property type="protein sequence ID" value="SFS43232.1"/>
    <property type="molecule type" value="Genomic_DNA"/>
</dbReference>
<proteinExistence type="predicted"/>
<evidence type="ECO:0000313" key="1">
    <source>
        <dbReference type="EMBL" id="SFS43232.1"/>
    </source>
</evidence>
<sequence>MKNFLFIALFLSSFIMFSQGRLEKAKESLSNDTEESETKSTSRKISRNNEGNGFFVDVFAELGYYAFYGIVVGRSEYRNITPYPYYKNLRGEYLKTDFEQTKNSLFKISAYQLFNRGVNALELNANYRVIPILGVEVSHLNFSENSIQGKQYLDVSSFLLKYYRVREQNISVWWGAGASYVANGVDTWGLAYTIGTEIFPAKPISIHLSYKQSFINFSNVNEFKVQLKYHIKKTALVIGYHANAIGSENVNGIVFGAEYTF</sequence>
<dbReference type="Proteomes" id="UP000199312">
    <property type="component" value="Unassembled WGS sequence"/>
</dbReference>
<reference evidence="2" key="1">
    <citation type="submission" date="2016-10" db="EMBL/GenBank/DDBJ databases">
        <authorList>
            <person name="Varghese N."/>
            <person name="Submissions S."/>
        </authorList>
    </citation>
    <scope>NUCLEOTIDE SEQUENCE [LARGE SCALE GENOMIC DNA]</scope>
    <source>
        <strain evidence="2">DSM 24450</strain>
    </source>
</reference>
<accession>A0A1I6PSP0</accession>
<name>A0A1I6PSP0_9FLAO</name>
<organism evidence="1 2">
    <name type="scientific">Lutibacter maritimus</name>
    <dbReference type="NCBI Taxonomy" id="593133"/>
    <lineage>
        <taxon>Bacteria</taxon>
        <taxon>Pseudomonadati</taxon>
        <taxon>Bacteroidota</taxon>
        <taxon>Flavobacteriia</taxon>
        <taxon>Flavobacteriales</taxon>
        <taxon>Flavobacteriaceae</taxon>
        <taxon>Lutibacter</taxon>
    </lineage>
</organism>
<dbReference type="OrthoDB" id="1323375at2"/>
<dbReference type="AlphaFoldDB" id="A0A1I6PSP0"/>
<dbReference type="STRING" id="593133.SAMN04488006_1325"/>
<gene>
    <name evidence="1" type="ORF">SAMN04488006_1325</name>
</gene>
<dbReference type="InterPro" id="IPR011250">
    <property type="entry name" value="OMP/PagP_B-barrel"/>
</dbReference>
<dbReference type="RefSeq" id="WP_090223971.1">
    <property type="nucleotide sequence ID" value="NZ_FOZP01000002.1"/>
</dbReference>
<keyword evidence="2" id="KW-1185">Reference proteome</keyword>
<evidence type="ECO:0000313" key="2">
    <source>
        <dbReference type="Proteomes" id="UP000199312"/>
    </source>
</evidence>